<evidence type="ECO:0000256" key="1">
    <source>
        <dbReference type="SAM" id="MobiDB-lite"/>
    </source>
</evidence>
<evidence type="ECO:0000259" key="2">
    <source>
        <dbReference type="PROSITE" id="PS50041"/>
    </source>
</evidence>
<dbReference type="SUPFAM" id="SSF56436">
    <property type="entry name" value="C-type lectin-like"/>
    <property type="match status" value="1"/>
</dbReference>
<dbReference type="AlphaFoldDB" id="C3ZT60"/>
<dbReference type="InterPro" id="IPR001304">
    <property type="entry name" value="C-type_lectin-like"/>
</dbReference>
<dbReference type="InterPro" id="IPR050801">
    <property type="entry name" value="Ca-Dep_Lectins_ImmuneDev"/>
</dbReference>
<feature type="domain" description="C-type lectin" evidence="2">
    <location>
        <begin position="109"/>
        <end position="196"/>
    </location>
</feature>
<dbReference type="Pfam" id="PF00059">
    <property type="entry name" value="Lectin_C"/>
    <property type="match status" value="1"/>
</dbReference>
<dbReference type="Gene3D" id="3.10.100.10">
    <property type="entry name" value="Mannose-Binding Protein A, subunit A"/>
    <property type="match status" value="1"/>
</dbReference>
<protein>
    <recommendedName>
        <fullName evidence="2">C-type lectin domain-containing protein</fullName>
    </recommendedName>
</protein>
<feature type="region of interest" description="Disordered" evidence="1">
    <location>
        <begin position="1"/>
        <end position="92"/>
    </location>
</feature>
<organism>
    <name type="scientific">Branchiostoma floridae</name>
    <name type="common">Florida lancelet</name>
    <name type="synonym">Amphioxus</name>
    <dbReference type="NCBI Taxonomy" id="7739"/>
    <lineage>
        <taxon>Eukaryota</taxon>
        <taxon>Metazoa</taxon>
        <taxon>Chordata</taxon>
        <taxon>Cephalochordata</taxon>
        <taxon>Leptocardii</taxon>
        <taxon>Amphioxiformes</taxon>
        <taxon>Branchiostomatidae</taxon>
        <taxon>Branchiostoma</taxon>
    </lineage>
</organism>
<gene>
    <name evidence="3" type="ORF">BRAFLDRAFT_86703</name>
</gene>
<dbReference type="EMBL" id="GG666676">
    <property type="protein sequence ID" value="EEN44266.1"/>
    <property type="molecule type" value="Genomic_DNA"/>
</dbReference>
<dbReference type="PROSITE" id="PS50041">
    <property type="entry name" value="C_TYPE_LECTIN_2"/>
    <property type="match status" value="1"/>
</dbReference>
<dbReference type="InterPro" id="IPR016186">
    <property type="entry name" value="C-type_lectin-like/link_sf"/>
</dbReference>
<dbReference type="PANTHER" id="PTHR22801:SF63">
    <property type="entry name" value="C-TYPE LECTIN DOMAIN-CONTAINING PROTEIN"/>
    <property type="match status" value="1"/>
</dbReference>
<name>C3ZT60_BRAFL</name>
<accession>C3ZT60</accession>
<dbReference type="SMART" id="SM00034">
    <property type="entry name" value="CLECT"/>
    <property type="match status" value="1"/>
</dbReference>
<reference evidence="3" key="1">
    <citation type="journal article" date="2008" name="Nature">
        <title>The amphioxus genome and the evolution of the chordate karyotype.</title>
        <authorList>
            <consortium name="US DOE Joint Genome Institute (JGI-PGF)"/>
            <person name="Putnam N.H."/>
            <person name="Butts T."/>
            <person name="Ferrier D.E.K."/>
            <person name="Furlong R.F."/>
            <person name="Hellsten U."/>
            <person name="Kawashima T."/>
            <person name="Robinson-Rechavi M."/>
            <person name="Shoguchi E."/>
            <person name="Terry A."/>
            <person name="Yu J.-K."/>
            <person name="Benito-Gutierrez E.L."/>
            <person name="Dubchak I."/>
            <person name="Garcia-Fernandez J."/>
            <person name="Gibson-Brown J.J."/>
            <person name="Grigoriev I.V."/>
            <person name="Horton A.C."/>
            <person name="de Jong P.J."/>
            <person name="Jurka J."/>
            <person name="Kapitonov V.V."/>
            <person name="Kohara Y."/>
            <person name="Kuroki Y."/>
            <person name="Lindquist E."/>
            <person name="Lucas S."/>
            <person name="Osoegawa K."/>
            <person name="Pennacchio L.A."/>
            <person name="Salamov A.A."/>
            <person name="Satou Y."/>
            <person name="Sauka-Spengler T."/>
            <person name="Schmutz J."/>
            <person name="Shin-I T."/>
            <person name="Toyoda A."/>
            <person name="Bronner-Fraser M."/>
            <person name="Fujiyama A."/>
            <person name="Holland L.Z."/>
            <person name="Holland P.W.H."/>
            <person name="Satoh N."/>
            <person name="Rokhsar D.S."/>
        </authorList>
    </citation>
    <scope>NUCLEOTIDE SEQUENCE [LARGE SCALE GENOMIC DNA]</scope>
    <source>
        <strain evidence="3">S238N-H82</strain>
        <tissue evidence="3">Testes</tissue>
    </source>
</reference>
<dbReference type="InParanoid" id="C3ZT60"/>
<evidence type="ECO:0000313" key="3">
    <source>
        <dbReference type="EMBL" id="EEN44266.1"/>
    </source>
</evidence>
<dbReference type="PANTHER" id="PTHR22801">
    <property type="entry name" value="LITHOSTATHINE"/>
    <property type="match status" value="1"/>
</dbReference>
<proteinExistence type="predicted"/>
<dbReference type="CDD" id="cd00037">
    <property type="entry name" value="CLECT"/>
    <property type="match status" value="1"/>
</dbReference>
<sequence length="220" mass="24728">MVGLITNAMYEPGSTQQPGEQDGETGDGSVATDACNDGPEAHVYNSIDNDDIDNPGQPSGDRGRDDQQDDNDEHTALPNNVQRDPSHLRNNDLYLPADSSSCQVGYIFIERTCVRLGFEETSFHQAKQTCEKEGATLAMPKTKELDVALRNLVHMESQNLNHWIGLKKKKGIRLSNKRWQWVDGSALRNYKEDFCVGTNFLLTIILCEHNRKHTRFFCAT</sequence>
<dbReference type="InterPro" id="IPR016187">
    <property type="entry name" value="CTDL_fold"/>
</dbReference>